<feature type="transmembrane region" description="Helical" evidence="2">
    <location>
        <begin position="99"/>
        <end position="122"/>
    </location>
</feature>
<evidence type="ECO:0000313" key="3">
    <source>
        <dbReference type="EMBL" id="ORZ18205.1"/>
    </source>
</evidence>
<proteinExistence type="predicted"/>
<evidence type="ECO:0008006" key="5">
    <source>
        <dbReference type="Google" id="ProtNLM"/>
    </source>
</evidence>
<dbReference type="RefSeq" id="XP_021882000.1">
    <property type="nucleotide sequence ID" value="XM_022030029.1"/>
</dbReference>
<gene>
    <name evidence="3" type="ORF">BCR41DRAFT_421477</name>
</gene>
<organism evidence="3 4">
    <name type="scientific">Lobosporangium transversale</name>
    <dbReference type="NCBI Taxonomy" id="64571"/>
    <lineage>
        <taxon>Eukaryota</taxon>
        <taxon>Fungi</taxon>
        <taxon>Fungi incertae sedis</taxon>
        <taxon>Mucoromycota</taxon>
        <taxon>Mortierellomycotina</taxon>
        <taxon>Mortierellomycetes</taxon>
        <taxon>Mortierellales</taxon>
        <taxon>Mortierellaceae</taxon>
        <taxon>Lobosporangium</taxon>
    </lineage>
</organism>
<accession>A0A1Y2GRU4</accession>
<comment type="caution">
    <text evidence="3">The sequence shown here is derived from an EMBL/GenBank/DDBJ whole genome shotgun (WGS) entry which is preliminary data.</text>
</comment>
<feature type="region of interest" description="Disordered" evidence="1">
    <location>
        <begin position="1"/>
        <end position="49"/>
    </location>
</feature>
<keyword evidence="2" id="KW-0812">Transmembrane</keyword>
<dbReference type="AlphaFoldDB" id="A0A1Y2GRU4"/>
<reference evidence="3 4" key="1">
    <citation type="submission" date="2016-07" db="EMBL/GenBank/DDBJ databases">
        <title>Pervasive Adenine N6-methylation of Active Genes in Fungi.</title>
        <authorList>
            <consortium name="DOE Joint Genome Institute"/>
            <person name="Mondo S.J."/>
            <person name="Dannebaum R.O."/>
            <person name="Kuo R.C."/>
            <person name="Labutti K."/>
            <person name="Haridas S."/>
            <person name="Kuo A."/>
            <person name="Salamov A."/>
            <person name="Ahrendt S.R."/>
            <person name="Lipzen A."/>
            <person name="Sullivan W."/>
            <person name="Andreopoulos W.B."/>
            <person name="Clum A."/>
            <person name="Lindquist E."/>
            <person name="Daum C."/>
            <person name="Ramamoorthy G.K."/>
            <person name="Gryganskyi A."/>
            <person name="Culley D."/>
            <person name="Magnuson J.K."/>
            <person name="James T.Y."/>
            <person name="O'Malley M.A."/>
            <person name="Stajich J.E."/>
            <person name="Spatafora J.W."/>
            <person name="Visel A."/>
            <person name="Grigoriev I.V."/>
        </authorList>
    </citation>
    <scope>NUCLEOTIDE SEQUENCE [LARGE SCALE GENOMIC DNA]</scope>
    <source>
        <strain evidence="3 4">NRRL 3116</strain>
    </source>
</reference>
<feature type="compositionally biased region" description="Low complexity" evidence="1">
    <location>
        <begin position="10"/>
        <end position="43"/>
    </location>
</feature>
<sequence length="423" mass="46902">MDNHSNQQEPPAYSNNSPPSYSSVSPANRINNSNNNTNNNNSTDPESLPLFRNADQRRVRFSGPPVFEQEPGFLYTIQEAVKKMVYMIRYDFGEFCARIATWCTIAFMLGLVAYIFFHYLFYEGPYQSLLVINSEKYKSLSIKLGYGISGDIVISKTYRDGDRDSNSNSGNRKGETGGVIKKKNILIGASLNASTPELLEGLATSLVLNHVLSTAEATIFLQMSDAEIDKALQSGGETFVRVEIMFPRIWTTYKTIEIENSFKGNVQVDLGYFSQIHLENDFIIKARNGDVSITNVKVDRELRIDAPSGQLKAASTAVEGVVRARAGKDVDMRLNTSRNRALDIQVTSDTGLAHLDMPNQFYGHFSVATTSTSPPKLQSPESYTTLQISNGSRMEGFVSWDGAEPPPLPRVEVKGNTASLELR</sequence>
<feature type="region of interest" description="Disordered" evidence="1">
    <location>
        <begin position="401"/>
        <end position="423"/>
    </location>
</feature>
<dbReference type="EMBL" id="MCFF01000015">
    <property type="protein sequence ID" value="ORZ18205.1"/>
    <property type="molecule type" value="Genomic_DNA"/>
</dbReference>
<evidence type="ECO:0000256" key="1">
    <source>
        <dbReference type="SAM" id="MobiDB-lite"/>
    </source>
</evidence>
<keyword evidence="4" id="KW-1185">Reference proteome</keyword>
<evidence type="ECO:0000256" key="2">
    <source>
        <dbReference type="SAM" id="Phobius"/>
    </source>
</evidence>
<dbReference type="Proteomes" id="UP000193648">
    <property type="component" value="Unassembled WGS sequence"/>
</dbReference>
<keyword evidence="2" id="KW-0472">Membrane</keyword>
<keyword evidence="2" id="KW-1133">Transmembrane helix</keyword>
<dbReference type="InParanoid" id="A0A1Y2GRU4"/>
<dbReference type="OrthoDB" id="2404401at2759"/>
<dbReference type="GeneID" id="33571872"/>
<evidence type="ECO:0000313" key="4">
    <source>
        <dbReference type="Proteomes" id="UP000193648"/>
    </source>
</evidence>
<name>A0A1Y2GRU4_9FUNG</name>
<protein>
    <recommendedName>
        <fullName evidence="5">Adhesin domain-containing protein</fullName>
    </recommendedName>
</protein>